<feature type="domain" description="F-box" evidence="1">
    <location>
        <begin position="1"/>
        <end position="47"/>
    </location>
</feature>
<name>A0A0R0E851_SOYBN</name>
<dbReference type="OrthoDB" id="591557at2759"/>
<dbReference type="Gramene" id="KRG90175">
    <property type="protein sequence ID" value="KRG90175"/>
    <property type="gene ID" value="GLYMA_20G073200"/>
</dbReference>
<reference evidence="3" key="2">
    <citation type="submission" date="2018-02" db="UniProtKB">
        <authorList>
            <consortium name="EnsemblPlants"/>
        </authorList>
    </citation>
    <scope>IDENTIFICATION</scope>
    <source>
        <strain evidence="3">Williams 82</strain>
    </source>
</reference>
<dbReference type="SMART" id="SM00256">
    <property type="entry name" value="FBOX"/>
    <property type="match status" value="1"/>
</dbReference>
<dbReference type="Pfam" id="PF00646">
    <property type="entry name" value="F-box"/>
    <property type="match status" value="1"/>
</dbReference>
<dbReference type="InParanoid" id="A0A0R0E851"/>
<dbReference type="AlphaFoldDB" id="A0A0R0E851"/>
<dbReference type="Proteomes" id="UP000008827">
    <property type="component" value="Chromosome 20"/>
</dbReference>
<dbReference type="InterPro" id="IPR017451">
    <property type="entry name" value="F-box-assoc_interact_dom"/>
</dbReference>
<keyword evidence="4" id="KW-1185">Reference proteome</keyword>
<reference evidence="2" key="3">
    <citation type="submission" date="2018-07" db="EMBL/GenBank/DDBJ databases">
        <title>WGS assembly of Glycine max.</title>
        <authorList>
            <person name="Schmutz J."/>
            <person name="Cannon S."/>
            <person name="Schlueter J."/>
            <person name="Ma J."/>
            <person name="Mitros T."/>
            <person name="Nelson W."/>
            <person name="Hyten D."/>
            <person name="Song Q."/>
            <person name="Thelen J."/>
            <person name="Cheng J."/>
            <person name="Xu D."/>
            <person name="Hellsten U."/>
            <person name="May G."/>
            <person name="Yu Y."/>
            <person name="Sakurai T."/>
            <person name="Umezawa T."/>
            <person name="Bhattacharyya M."/>
            <person name="Sandhu D."/>
            <person name="Valliyodan B."/>
            <person name="Lindquist E."/>
            <person name="Peto M."/>
            <person name="Grant D."/>
            <person name="Shu S."/>
            <person name="Goodstein D."/>
            <person name="Barry K."/>
            <person name="Futrell-Griggs M."/>
            <person name="Abernathy B."/>
            <person name="Du J."/>
            <person name="Tian Z."/>
            <person name="Zhu L."/>
            <person name="Gill N."/>
            <person name="Joshi T."/>
            <person name="Libault M."/>
            <person name="Sethuraman A."/>
            <person name="Zhang X."/>
            <person name="Shinozaki K."/>
            <person name="Nguyen H."/>
            <person name="Wing R."/>
            <person name="Cregan P."/>
            <person name="Specht J."/>
            <person name="Grimwood J."/>
            <person name="Rokhsar D."/>
            <person name="Stacey G."/>
            <person name="Shoemaker R."/>
            <person name="Jackson S."/>
        </authorList>
    </citation>
    <scope>NUCLEOTIDE SEQUENCE</scope>
    <source>
        <tissue evidence="2">Callus</tissue>
    </source>
</reference>
<dbReference type="EnsemblPlants" id="KRG90175">
    <property type="protein sequence ID" value="KRG90175"/>
    <property type="gene ID" value="GLYMA_20G073200"/>
</dbReference>
<dbReference type="SUPFAM" id="SSF81383">
    <property type="entry name" value="F-box domain"/>
    <property type="match status" value="1"/>
</dbReference>
<evidence type="ECO:0000259" key="1">
    <source>
        <dbReference type="PROSITE" id="PS50181"/>
    </source>
</evidence>
<dbReference type="InterPro" id="IPR036047">
    <property type="entry name" value="F-box-like_dom_sf"/>
</dbReference>
<accession>A0A0R0E851</accession>
<dbReference type="PANTHER" id="PTHR31672:SF13">
    <property type="entry name" value="F-BOX PROTEIN CPR30-LIKE"/>
    <property type="match status" value="1"/>
</dbReference>
<dbReference type="PROSITE" id="PS50181">
    <property type="entry name" value="FBOX"/>
    <property type="match status" value="1"/>
</dbReference>
<dbReference type="PaxDb" id="3847-GLYMA20G17640.1"/>
<evidence type="ECO:0000313" key="3">
    <source>
        <dbReference type="EnsemblPlants" id="KRG90175"/>
    </source>
</evidence>
<evidence type="ECO:0000313" key="4">
    <source>
        <dbReference type="Proteomes" id="UP000008827"/>
    </source>
</evidence>
<reference evidence="2 3" key="1">
    <citation type="journal article" date="2010" name="Nature">
        <title>Genome sequence of the palaeopolyploid soybean.</title>
        <authorList>
            <person name="Schmutz J."/>
            <person name="Cannon S.B."/>
            <person name="Schlueter J."/>
            <person name="Ma J."/>
            <person name="Mitros T."/>
            <person name="Nelson W."/>
            <person name="Hyten D.L."/>
            <person name="Song Q."/>
            <person name="Thelen J.J."/>
            <person name="Cheng J."/>
            <person name="Xu D."/>
            <person name="Hellsten U."/>
            <person name="May G.D."/>
            <person name="Yu Y."/>
            <person name="Sakurai T."/>
            <person name="Umezawa T."/>
            <person name="Bhattacharyya M.K."/>
            <person name="Sandhu D."/>
            <person name="Valliyodan B."/>
            <person name="Lindquist E."/>
            <person name="Peto M."/>
            <person name="Grant D."/>
            <person name="Shu S."/>
            <person name="Goodstein D."/>
            <person name="Barry K."/>
            <person name="Futrell-Griggs M."/>
            <person name="Abernathy B."/>
            <person name="Du J."/>
            <person name="Tian Z."/>
            <person name="Zhu L."/>
            <person name="Gill N."/>
            <person name="Joshi T."/>
            <person name="Libault M."/>
            <person name="Sethuraman A."/>
            <person name="Zhang X.-C."/>
            <person name="Shinozaki K."/>
            <person name="Nguyen H.T."/>
            <person name="Wing R.A."/>
            <person name="Cregan P."/>
            <person name="Specht J."/>
            <person name="Grimwood J."/>
            <person name="Rokhsar D."/>
            <person name="Stacey G."/>
            <person name="Shoemaker R.C."/>
            <person name="Jackson S.A."/>
        </authorList>
    </citation>
    <scope>NUCLEOTIDE SEQUENCE [LARGE SCALE GENOMIC DNA]</scope>
    <source>
        <strain evidence="3">cv. Williams 82</strain>
        <tissue evidence="2">Callus</tissue>
    </source>
</reference>
<organism evidence="2">
    <name type="scientific">Glycine max</name>
    <name type="common">Soybean</name>
    <name type="synonym">Glycine hispida</name>
    <dbReference type="NCBI Taxonomy" id="3847"/>
    <lineage>
        <taxon>Eukaryota</taxon>
        <taxon>Viridiplantae</taxon>
        <taxon>Streptophyta</taxon>
        <taxon>Embryophyta</taxon>
        <taxon>Tracheophyta</taxon>
        <taxon>Spermatophyta</taxon>
        <taxon>Magnoliopsida</taxon>
        <taxon>eudicotyledons</taxon>
        <taxon>Gunneridae</taxon>
        <taxon>Pentapetalae</taxon>
        <taxon>rosids</taxon>
        <taxon>fabids</taxon>
        <taxon>Fabales</taxon>
        <taxon>Fabaceae</taxon>
        <taxon>Papilionoideae</taxon>
        <taxon>50 kb inversion clade</taxon>
        <taxon>NPAAA clade</taxon>
        <taxon>indigoferoid/millettioid clade</taxon>
        <taxon>Phaseoleae</taxon>
        <taxon>Glycine</taxon>
        <taxon>Glycine subgen. Soja</taxon>
    </lineage>
</organism>
<dbReference type="Pfam" id="PF07734">
    <property type="entry name" value="FBA_1"/>
    <property type="match status" value="1"/>
</dbReference>
<proteinExistence type="predicted"/>
<dbReference type="NCBIfam" id="TIGR01640">
    <property type="entry name" value="F_box_assoc_1"/>
    <property type="match status" value="1"/>
</dbReference>
<dbReference type="InterPro" id="IPR001810">
    <property type="entry name" value="F-box_dom"/>
</dbReference>
<dbReference type="InterPro" id="IPR050796">
    <property type="entry name" value="SCF_F-box_component"/>
</dbReference>
<dbReference type="PANTHER" id="PTHR31672">
    <property type="entry name" value="BNACNNG10540D PROTEIN"/>
    <property type="match status" value="1"/>
</dbReference>
<evidence type="ECO:0000313" key="2">
    <source>
        <dbReference type="EMBL" id="KRG90175.1"/>
    </source>
</evidence>
<protein>
    <recommendedName>
        <fullName evidence="1">F-box domain-containing protein</fullName>
    </recommendedName>
</protein>
<dbReference type="Gene3D" id="1.20.1280.50">
    <property type="match status" value="1"/>
</dbReference>
<gene>
    <name evidence="2" type="ORF">GLYMA_20G073200</name>
</gene>
<sequence length="371" mass="42477">MKRKVTLPFDLIVEILLRLSVRSLLRFKCVSKSWCALISDPEFAKSHIDMAAAPTHRFLFTSSNASELNAIDVEAEEPLCDDSANVVFKVPPSSTFKYYKHSVRVVGSCRGFILLMFTGLDSIGFIVWNPSTGLGKEILHKPMERSCEYLSGFGYDPSTDDYVIVNVILSRRKHPKIECFSLRANSWSCTKSKAPYRENLTFGDGVFLNGALHWLVKPKDKVAVIIAFDVTKRTLLEIPLPHDLAIMLKFNLFRFMVRQGCLVLCSFGWKNTRLMPEMWTMKEYKVQSSWIRSLVPYKNYYNLFDLFLPVCFILNGETLASNAINTLVRLNDKGELLEHRMHESILNKFYTLLHCVMYRESLLSLPSAQGI</sequence>
<dbReference type="OMA" id="MERSCEY"/>
<dbReference type="InterPro" id="IPR006527">
    <property type="entry name" value="F-box-assoc_dom_typ1"/>
</dbReference>
<dbReference type="EMBL" id="CM000853">
    <property type="protein sequence ID" value="KRG90175.1"/>
    <property type="molecule type" value="Genomic_DNA"/>
</dbReference>